<dbReference type="SUPFAM" id="SSF57716">
    <property type="entry name" value="Glucocorticoid receptor-like (DNA-binding domain)"/>
    <property type="match status" value="1"/>
</dbReference>
<dbReference type="GO" id="GO:0008270">
    <property type="term" value="F:zinc ion binding"/>
    <property type="evidence" value="ECO:0007669"/>
    <property type="project" value="UniProtKB-KW"/>
</dbReference>
<feature type="region of interest" description="Disordered" evidence="6">
    <location>
        <begin position="35"/>
        <end position="56"/>
    </location>
</feature>
<feature type="coiled-coil region" evidence="5">
    <location>
        <begin position="3"/>
        <end position="30"/>
    </location>
</feature>
<proteinExistence type="predicted"/>
<keyword evidence="5" id="KW-0175">Coiled coil</keyword>
<dbReference type="PROSITE" id="PS01102">
    <property type="entry name" value="ZF_DKSA_1"/>
    <property type="match status" value="1"/>
</dbReference>
<keyword evidence="2" id="KW-0863">Zinc-finger</keyword>
<dbReference type="InterPro" id="IPR037187">
    <property type="entry name" value="DnaK_N"/>
</dbReference>
<dbReference type="Pfam" id="PF01258">
    <property type="entry name" value="zf-dskA_traR"/>
    <property type="match status" value="1"/>
</dbReference>
<accession>A0A1G2HMQ5</accession>
<feature type="compositionally biased region" description="Basic and acidic residues" evidence="6">
    <location>
        <begin position="35"/>
        <end position="44"/>
    </location>
</feature>
<dbReference type="InterPro" id="IPR000962">
    <property type="entry name" value="Znf_DskA_TraR"/>
</dbReference>
<evidence type="ECO:0000256" key="5">
    <source>
        <dbReference type="SAM" id="Coils"/>
    </source>
</evidence>
<evidence type="ECO:0000256" key="3">
    <source>
        <dbReference type="ARBA" id="ARBA00022833"/>
    </source>
</evidence>
<protein>
    <recommendedName>
        <fullName evidence="7">Zinc finger DksA/TraR C4-type domain-containing protein</fullName>
    </recommendedName>
</protein>
<evidence type="ECO:0000256" key="6">
    <source>
        <dbReference type="SAM" id="MobiDB-lite"/>
    </source>
</evidence>
<dbReference type="SUPFAM" id="SSF109635">
    <property type="entry name" value="DnaK suppressor protein DksA, alpha-hairpin domain"/>
    <property type="match status" value="1"/>
</dbReference>
<dbReference type="STRING" id="1802202.A2730_00280"/>
<evidence type="ECO:0000259" key="7">
    <source>
        <dbReference type="Pfam" id="PF01258"/>
    </source>
</evidence>
<sequence length="118" mass="13471">MEKNFIDELKKKLEQEKASLTKELESFATEDKNIKDNWDAKRPNSEGTDMEEKADEVEEYDNLLSLEHRLELKLKDVNLALEKMGSGSYGACEKCGKGIEEKRLLACPEARLCIQCNS</sequence>
<dbReference type="AlphaFoldDB" id="A0A1G2HMQ5"/>
<keyword evidence="1" id="KW-0479">Metal-binding</keyword>
<evidence type="ECO:0000256" key="1">
    <source>
        <dbReference type="ARBA" id="ARBA00022723"/>
    </source>
</evidence>
<evidence type="ECO:0000256" key="4">
    <source>
        <dbReference type="PROSITE-ProRule" id="PRU00510"/>
    </source>
</evidence>
<organism evidence="8 9">
    <name type="scientific">Candidatus Staskawiczbacteria bacterium RIFCSPHIGHO2_01_FULL_39_25</name>
    <dbReference type="NCBI Taxonomy" id="1802202"/>
    <lineage>
        <taxon>Bacteria</taxon>
        <taxon>Candidatus Staskawicziibacteriota</taxon>
    </lineage>
</organism>
<feature type="zinc finger region" description="dksA C4-type" evidence="4">
    <location>
        <begin position="92"/>
        <end position="116"/>
    </location>
</feature>
<dbReference type="Gene3D" id="1.20.120.910">
    <property type="entry name" value="DksA, coiled-coil domain"/>
    <property type="match status" value="1"/>
</dbReference>
<dbReference type="PANTHER" id="PTHR33823:SF4">
    <property type="entry name" value="GENERAL STRESS PROTEIN 16O"/>
    <property type="match status" value="1"/>
</dbReference>
<dbReference type="EMBL" id="MHOO01000011">
    <property type="protein sequence ID" value="OGZ63715.1"/>
    <property type="molecule type" value="Genomic_DNA"/>
</dbReference>
<evidence type="ECO:0000313" key="8">
    <source>
        <dbReference type="EMBL" id="OGZ63715.1"/>
    </source>
</evidence>
<name>A0A1G2HMQ5_9BACT</name>
<gene>
    <name evidence="8" type="ORF">A2730_00280</name>
</gene>
<keyword evidence="3" id="KW-0862">Zinc</keyword>
<dbReference type="InterPro" id="IPR020458">
    <property type="entry name" value="Znf_DskA_TraR_CS"/>
</dbReference>
<evidence type="ECO:0000256" key="2">
    <source>
        <dbReference type="ARBA" id="ARBA00022771"/>
    </source>
</evidence>
<dbReference type="Proteomes" id="UP000176855">
    <property type="component" value="Unassembled WGS sequence"/>
</dbReference>
<reference evidence="8 9" key="1">
    <citation type="journal article" date="2016" name="Nat. Commun.">
        <title>Thousands of microbial genomes shed light on interconnected biogeochemical processes in an aquifer system.</title>
        <authorList>
            <person name="Anantharaman K."/>
            <person name="Brown C.T."/>
            <person name="Hug L.A."/>
            <person name="Sharon I."/>
            <person name="Castelle C.J."/>
            <person name="Probst A.J."/>
            <person name="Thomas B.C."/>
            <person name="Singh A."/>
            <person name="Wilkins M.J."/>
            <person name="Karaoz U."/>
            <person name="Brodie E.L."/>
            <person name="Williams K.H."/>
            <person name="Hubbard S.S."/>
            <person name="Banfield J.F."/>
        </authorList>
    </citation>
    <scope>NUCLEOTIDE SEQUENCE [LARGE SCALE GENOMIC DNA]</scope>
</reference>
<evidence type="ECO:0000313" key="9">
    <source>
        <dbReference type="Proteomes" id="UP000176855"/>
    </source>
</evidence>
<feature type="domain" description="Zinc finger DksA/TraR C4-type" evidence="7">
    <location>
        <begin position="87"/>
        <end position="116"/>
    </location>
</feature>
<dbReference type="PROSITE" id="PS51128">
    <property type="entry name" value="ZF_DKSA_2"/>
    <property type="match status" value="1"/>
</dbReference>
<comment type="caution">
    <text evidence="8">The sequence shown here is derived from an EMBL/GenBank/DDBJ whole genome shotgun (WGS) entry which is preliminary data.</text>
</comment>
<dbReference type="PANTHER" id="PTHR33823">
    <property type="entry name" value="RNA POLYMERASE-BINDING TRANSCRIPTION FACTOR DKSA-RELATED"/>
    <property type="match status" value="1"/>
</dbReference>